<evidence type="ECO:0000256" key="3">
    <source>
        <dbReference type="ARBA" id="ARBA00022475"/>
    </source>
</evidence>
<keyword evidence="5 7" id="KW-1133">Transmembrane helix</keyword>
<gene>
    <name evidence="8" type="ORF">B9G39_23025</name>
</gene>
<reference evidence="8 9" key="1">
    <citation type="submission" date="2017-04" db="EMBL/GenBank/DDBJ databases">
        <title>Draft genome sequence of Zooshikella ganghwensis VG4 isolated from Red Sea sediments.</title>
        <authorList>
            <person name="Rehman Z."/>
            <person name="Alam I."/>
            <person name="Kamau A."/>
            <person name="Bajic V."/>
            <person name="Leiknes T."/>
        </authorList>
    </citation>
    <scope>NUCLEOTIDE SEQUENCE [LARGE SCALE GENOMIC DNA]</scope>
    <source>
        <strain evidence="8 9">VG4</strain>
    </source>
</reference>
<organism evidence="8 9">
    <name type="scientific">Zooshikella ganghwensis</name>
    <dbReference type="NCBI Taxonomy" id="202772"/>
    <lineage>
        <taxon>Bacteria</taxon>
        <taxon>Pseudomonadati</taxon>
        <taxon>Pseudomonadota</taxon>
        <taxon>Gammaproteobacteria</taxon>
        <taxon>Oceanospirillales</taxon>
        <taxon>Zooshikellaceae</taxon>
        <taxon>Zooshikella</taxon>
    </lineage>
</organism>
<dbReference type="Proteomes" id="UP000257039">
    <property type="component" value="Unassembled WGS sequence"/>
</dbReference>
<dbReference type="InterPro" id="IPR051327">
    <property type="entry name" value="MATE_MepA_subfamily"/>
</dbReference>
<keyword evidence="4 7" id="KW-0812">Transmembrane</keyword>
<name>A0A4P9VW25_9GAMM</name>
<evidence type="ECO:0000256" key="6">
    <source>
        <dbReference type="ARBA" id="ARBA00023136"/>
    </source>
</evidence>
<feature type="transmembrane region" description="Helical" evidence="7">
    <location>
        <begin position="52"/>
        <end position="71"/>
    </location>
</feature>
<evidence type="ECO:0000313" key="9">
    <source>
        <dbReference type="Proteomes" id="UP000257039"/>
    </source>
</evidence>
<feature type="transmembrane region" description="Helical" evidence="7">
    <location>
        <begin position="383"/>
        <end position="401"/>
    </location>
</feature>
<dbReference type="InterPro" id="IPR002528">
    <property type="entry name" value="MATE_fam"/>
</dbReference>
<evidence type="ECO:0000313" key="8">
    <source>
        <dbReference type="EMBL" id="RDH46090.1"/>
    </source>
</evidence>
<feature type="transmembrane region" description="Helical" evidence="7">
    <location>
        <begin position="353"/>
        <end position="371"/>
    </location>
</feature>
<feature type="transmembrane region" description="Helical" evidence="7">
    <location>
        <begin position="413"/>
        <end position="435"/>
    </location>
</feature>
<keyword evidence="2" id="KW-0813">Transport</keyword>
<dbReference type="InterPro" id="IPR048279">
    <property type="entry name" value="MdtK-like"/>
</dbReference>
<dbReference type="Pfam" id="PF01554">
    <property type="entry name" value="MatE"/>
    <property type="match status" value="2"/>
</dbReference>
<feature type="transmembrane region" description="Helical" evidence="7">
    <location>
        <begin position="92"/>
        <end position="115"/>
    </location>
</feature>
<comment type="subcellular location">
    <subcellularLocation>
        <location evidence="1">Cell inner membrane</location>
        <topology evidence="1">Multi-pass membrane protein</topology>
    </subcellularLocation>
</comment>
<dbReference type="RefSeq" id="WP_094788903.1">
    <property type="nucleotide sequence ID" value="NZ_NDXW01000001.1"/>
</dbReference>
<feature type="transmembrane region" description="Helical" evidence="7">
    <location>
        <begin position="315"/>
        <end position="333"/>
    </location>
</feature>
<dbReference type="AlphaFoldDB" id="A0A4P9VW25"/>
<dbReference type="EMBL" id="NDXW01000001">
    <property type="protein sequence ID" value="RDH46090.1"/>
    <property type="molecule type" value="Genomic_DNA"/>
</dbReference>
<dbReference type="GO" id="GO:0015297">
    <property type="term" value="F:antiporter activity"/>
    <property type="evidence" value="ECO:0007669"/>
    <property type="project" value="InterPro"/>
</dbReference>
<comment type="caution">
    <text evidence="8">The sequence shown here is derived from an EMBL/GenBank/DDBJ whole genome shotgun (WGS) entry which is preliminary data.</text>
</comment>
<dbReference type="PANTHER" id="PTHR43823">
    <property type="entry name" value="SPORULATION PROTEIN YKVU"/>
    <property type="match status" value="1"/>
</dbReference>
<proteinExistence type="predicted"/>
<keyword evidence="6 7" id="KW-0472">Membrane</keyword>
<dbReference type="GO" id="GO:0005886">
    <property type="term" value="C:plasma membrane"/>
    <property type="evidence" value="ECO:0007669"/>
    <property type="project" value="UniProtKB-SubCell"/>
</dbReference>
<dbReference type="GO" id="GO:0042910">
    <property type="term" value="F:xenobiotic transmembrane transporter activity"/>
    <property type="evidence" value="ECO:0007669"/>
    <property type="project" value="InterPro"/>
</dbReference>
<feature type="transmembrane region" description="Helical" evidence="7">
    <location>
        <begin position="235"/>
        <end position="256"/>
    </location>
</feature>
<evidence type="ECO:0000256" key="2">
    <source>
        <dbReference type="ARBA" id="ARBA00022448"/>
    </source>
</evidence>
<dbReference type="PANTHER" id="PTHR43823:SF3">
    <property type="entry name" value="MULTIDRUG EXPORT PROTEIN MEPA"/>
    <property type="match status" value="1"/>
</dbReference>
<protein>
    <submittedName>
        <fullName evidence="8">MATE family efflux transporter</fullName>
    </submittedName>
</protein>
<feature type="transmembrane region" description="Helical" evidence="7">
    <location>
        <begin position="268"/>
        <end position="295"/>
    </location>
</feature>
<dbReference type="NCBIfam" id="TIGR00797">
    <property type="entry name" value="matE"/>
    <property type="match status" value="1"/>
</dbReference>
<feature type="transmembrane region" description="Helical" evidence="7">
    <location>
        <begin position="135"/>
        <end position="155"/>
    </location>
</feature>
<keyword evidence="3" id="KW-1003">Cell membrane</keyword>
<evidence type="ECO:0000256" key="4">
    <source>
        <dbReference type="ARBA" id="ARBA00022692"/>
    </source>
</evidence>
<evidence type="ECO:0000256" key="7">
    <source>
        <dbReference type="SAM" id="Phobius"/>
    </source>
</evidence>
<feature type="transmembrane region" description="Helical" evidence="7">
    <location>
        <begin position="195"/>
        <end position="214"/>
    </location>
</feature>
<dbReference type="PIRSF" id="PIRSF006603">
    <property type="entry name" value="DinF"/>
    <property type="match status" value="1"/>
</dbReference>
<evidence type="ECO:0000256" key="5">
    <source>
        <dbReference type="ARBA" id="ARBA00022989"/>
    </source>
</evidence>
<accession>A0A4P9VW25</accession>
<sequence length="478" mass="50986">MNRPRFVTGPLMSHILAMSFTSAAGITALFLVDLLDMFFLSMLGTIELAAAVGYAGTVAFFTTSFGIGLSISSVALISKAVGANERAKAERLMVHVCATALIFSSLVAGIVWLYIPDLLSLLGAQGKTLALAVSYLNILIPSLPFLTLAMCLGAGLRAVGDGKRAMYSTITGGLVNAVLDPIFIFSLGLGVEGAAIASVFARITMLVIACWAIVRHHKLYTSFHPKRYMQDLRSINGIAIPAILTNIATPTSNAFVTKAMAEFSDDVVAGYAVIGRLIPVLFGVIFALSGAVAPIVGQNYGAGQLDRVRESLDKAILFCISYISVVSLLFFLVNNQVIAAFTLKDEAGELVRFFSHFVAITFIFNGILFVANASFNNLGKPTFSTMMSWCKATLGTVPFIWLGAELYGAEGVLLGQAIGGMFFSLIGIYLAYRLVGQKQVACSRTLQTPELDTDLSSELNPLSSSCAQINQLTEKPDS</sequence>
<feature type="transmembrane region" description="Helical" evidence="7">
    <location>
        <begin position="12"/>
        <end position="32"/>
    </location>
</feature>
<evidence type="ECO:0000256" key="1">
    <source>
        <dbReference type="ARBA" id="ARBA00004429"/>
    </source>
</evidence>
<feature type="transmembrane region" description="Helical" evidence="7">
    <location>
        <begin position="167"/>
        <end position="189"/>
    </location>
</feature>
<keyword evidence="9" id="KW-1185">Reference proteome</keyword>